<evidence type="ECO:0000313" key="2">
    <source>
        <dbReference type="Proteomes" id="UP000887574"/>
    </source>
</evidence>
<feature type="compositionally biased region" description="Polar residues" evidence="1">
    <location>
        <begin position="174"/>
        <end position="185"/>
    </location>
</feature>
<sequence>MKGILLLFHGSWKLAENNQRRLDRVKMFSILLSIILSVQQCGGDARVLERYERQLNNLQNKMNKGRPMIVNGKLKRFRCIEEYVLVDDMGNPIESSSIQPGSSLAHRPAVQAQQQFYTKKAASLFSTPSTLSPLPTTSIWTTTPLPRQQDPIVSSPSPFTHISSSSPSLMPKQTMGTAKHTTLVH</sequence>
<proteinExistence type="predicted"/>
<dbReference type="AlphaFoldDB" id="A0A915D882"/>
<accession>A0A915D882</accession>
<organism evidence="2 3">
    <name type="scientific">Ditylenchus dipsaci</name>
    <dbReference type="NCBI Taxonomy" id="166011"/>
    <lineage>
        <taxon>Eukaryota</taxon>
        <taxon>Metazoa</taxon>
        <taxon>Ecdysozoa</taxon>
        <taxon>Nematoda</taxon>
        <taxon>Chromadorea</taxon>
        <taxon>Rhabditida</taxon>
        <taxon>Tylenchina</taxon>
        <taxon>Tylenchomorpha</taxon>
        <taxon>Sphaerularioidea</taxon>
        <taxon>Anguinidae</taxon>
        <taxon>Anguininae</taxon>
        <taxon>Ditylenchus</taxon>
    </lineage>
</organism>
<name>A0A915D882_9BILA</name>
<evidence type="ECO:0000313" key="3">
    <source>
        <dbReference type="WBParaSite" id="jg17051"/>
    </source>
</evidence>
<evidence type="ECO:0000256" key="1">
    <source>
        <dbReference type="SAM" id="MobiDB-lite"/>
    </source>
</evidence>
<keyword evidence="2" id="KW-1185">Reference proteome</keyword>
<feature type="region of interest" description="Disordered" evidence="1">
    <location>
        <begin position="144"/>
        <end position="185"/>
    </location>
</feature>
<dbReference type="Proteomes" id="UP000887574">
    <property type="component" value="Unplaced"/>
</dbReference>
<feature type="compositionally biased region" description="Low complexity" evidence="1">
    <location>
        <begin position="154"/>
        <end position="168"/>
    </location>
</feature>
<reference evidence="3" key="1">
    <citation type="submission" date="2022-11" db="UniProtKB">
        <authorList>
            <consortium name="WormBaseParasite"/>
        </authorList>
    </citation>
    <scope>IDENTIFICATION</scope>
</reference>
<dbReference type="WBParaSite" id="jg17051">
    <property type="protein sequence ID" value="jg17051"/>
    <property type="gene ID" value="jg17051"/>
</dbReference>
<protein>
    <submittedName>
        <fullName evidence="3">Uncharacterized protein</fullName>
    </submittedName>
</protein>